<dbReference type="OrthoDB" id="372487at2759"/>
<name>A0A6A4GSI8_9AGAR</name>
<sequence length="93" mass="10248">MYRLQGQRFSLGDRMTMVMDSGAVPLAAKGVVLGLNEKNMDVVWDVPFMSGTTLGDRCSQYRGLAVEFNSCLNLSDPQFVKSTKPRTQVNPSS</sequence>
<evidence type="ECO:0000259" key="1">
    <source>
        <dbReference type="Pfam" id="PF18129"/>
    </source>
</evidence>
<feature type="domain" description="5'-3' exoribonuclease 1 SH3-like" evidence="1">
    <location>
        <begin position="7"/>
        <end position="73"/>
    </location>
</feature>
<dbReference type="AlphaFoldDB" id="A0A6A4GSI8"/>
<dbReference type="InterPro" id="IPR041385">
    <property type="entry name" value="SH3_12"/>
</dbReference>
<keyword evidence="3" id="KW-1185">Reference proteome</keyword>
<gene>
    <name evidence="2" type="ORF">BT96DRAFT_1072553</name>
</gene>
<organism evidence="2 3">
    <name type="scientific">Gymnopus androsaceus JB14</name>
    <dbReference type="NCBI Taxonomy" id="1447944"/>
    <lineage>
        <taxon>Eukaryota</taxon>
        <taxon>Fungi</taxon>
        <taxon>Dikarya</taxon>
        <taxon>Basidiomycota</taxon>
        <taxon>Agaricomycotina</taxon>
        <taxon>Agaricomycetes</taxon>
        <taxon>Agaricomycetidae</taxon>
        <taxon>Agaricales</taxon>
        <taxon>Marasmiineae</taxon>
        <taxon>Omphalotaceae</taxon>
        <taxon>Gymnopus</taxon>
    </lineage>
</organism>
<evidence type="ECO:0000313" key="3">
    <source>
        <dbReference type="Proteomes" id="UP000799118"/>
    </source>
</evidence>
<accession>A0A6A4GSI8</accession>
<dbReference type="Gene3D" id="2.30.30.750">
    <property type="match status" value="1"/>
</dbReference>
<dbReference type="Proteomes" id="UP000799118">
    <property type="component" value="Unassembled WGS sequence"/>
</dbReference>
<feature type="non-terminal residue" evidence="2">
    <location>
        <position position="93"/>
    </location>
</feature>
<dbReference type="Pfam" id="PF18129">
    <property type="entry name" value="SH3_12"/>
    <property type="match status" value="1"/>
</dbReference>
<proteinExistence type="predicted"/>
<reference evidence="2" key="1">
    <citation type="journal article" date="2019" name="Environ. Microbiol.">
        <title>Fungal ecological strategies reflected in gene transcription - a case study of two litter decomposers.</title>
        <authorList>
            <person name="Barbi F."/>
            <person name="Kohler A."/>
            <person name="Barry K."/>
            <person name="Baskaran P."/>
            <person name="Daum C."/>
            <person name="Fauchery L."/>
            <person name="Ihrmark K."/>
            <person name="Kuo A."/>
            <person name="LaButti K."/>
            <person name="Lipzen A."/>
            <person name="Morin E."/>
            <person name="Grigoriev I.V."/>
            <person name="Henrissat B."/>
            <person name="Lindahl B."/>
            <person name="Martin F."/>
        </authorList>
    </citation>
    <scope>NUCLEOTIDE SEQUENCE</scope>
    <source>
        <strain evidence="2">JB14</strain>
    </source>
</reference>
<dbReference type="EMBL" id="ML769729">
    <property type="protein sequence ID" value="KAE9388749.1"/>
    <property type="molecule type" value="Genomic_DNA"/>
</dbReference>
<protein>
    <recommendedName>
        <fullName evidence="1">5'-3' exoribonuclease 1 SH3-like domain-containing protein</fullName>
    </recommendedName>
</protein>
<dbReference type="InterPro" id="IPR047008">
    <property type="entry name" value="XRN1_SH3_sf"/>
</dbReference>
<evidence type="ECO:0000313" key="2">
    <source>
        <dbReference type="EMBL" id="KAE9388749.1"/>
    </source>
</evidence>